<dbReference type="Pfam" id="PF00112">
    <property type="entry name" value="Peptidase_C1"/>
    <property type="match status" value="1"/>
</dbReference>
<evidence type="ECO:0000256" key="2">
    <source>
        <dbReference type="ARBA" id="ARBA00008455"/>
    </source>
</evidence>
<comment type="caution">
    <text evidence="6">The sequence shown here is derived from an EMBL/GenBank/DDBJ whole genome shotgun (WGS) entry which is preliminary data.</text>
</comment>
<dbReference type="Proteomes" id="UP000008974">
    <property type="component" value="Unassembled WGS sequence"/>
</dbReference>
<keyword evidence="6" id="KW-0645">Protease</keyword>
<comment type="cofactor">
    <cofactor evidence="1">
        <name>chloride</name>
        <dbReference type="ChEBI" id="CHEBI:17996"/>
    </cofactor>
</comment>
<dbReference type="InterPro" id="IPR013128">
    <property type="entry name" value="Peptidase_C1A"/>
</dbReference>
<accession>E1EWC3</accession>
<evidence type="ECO:0000256" key="1">
    <source>
        <dbReference type="ARBA" id="ARBA00001923"/>
    </source>
</evidence>
<dbReference type="InterPro" id="IPR036496">
    <property type="entry name" value="CathepsinC_exc_dom_sf"/>
</dbReference>
<keyword evidence="3" id="KW-0812">Transmembrane</keyword>
<evidence type="ECO:0000313" key="6">
    <source>
        <dbReference type="EMBL" id="EFO65517.1"/>
    </source>
</evidence>
<dbReference type="InterPro" id="IPR014882">
    <property type="entry name" value="CathepsinC_exc"/>
</dbReference>
<dbReference type="SUPFAM" id="SSF54001">
    <property type="entry name" value="Cysteine proteinases"/>
    <property type="match status" value="1"/>
</dbReference>
<dbReference type="Pfam" id="PF08773">
    <property type="entry name" value="CathepsinC_exc"/>
    <property type="match status" value="1"/>
</dbReference>
<dbReference type="VEuPathDB" id="GiardiaDB:GLP15_5194"/>
<dbReference type="EMBL" id="ACVC01000027">
    <property type="protein sequence ID" value="EFO65517.1"/>
    <property type="molecule type" value="Genomic_DNA"/>
</dbReference>
<dbReference type="GO" id="GO:0006508">
    <property type="term" value="P:proteolysis"/>
    <property type="evidence" value="ECO:0007669"/>
    <property type="project" value="UniProtKB-KW"/>
</dbReference>
<feature type="chain" id="PRO_5018753418" evidence="4">
    <location>
        <begin position="18"/>
        <end position="573"/>
    </location>
</feature>
<evidence type="ECO:0000259" key="5">
    <source>
        <dbReference type="SMART" id="SM00645"/>
    </source>
</evidence>
<feature type="signal peptide" evidence="4">
    <location>
        <begin position="1"/>
        <end position="17"/>
    </location>
</feature>
<evidence type="ECO:0000256" key="4">
    <source>
        <dbReference type="SAM" id="SignalP"/>
    </source>
</evidence>
<dbReference type="FunFam" id="3.90.70.10:FF:000163">
    <property type="entry name" value="Dipeptidyl-peptidase I"/>
    <property type="match status" value="1"/>
</dbReference>
<comment type="similarity">
    <text evidence="2">Belongs to the peptidase C1 family.</text>
</comment>
<dbReference type="OrthoDB" id="640249at2759"/>
<dbReference type="AlphaFoldDB" id="E1EWC3"/>
<keyword evidence="6" id="KW-0378">Hydrolase</keyword>
<dbReference type="Gene3D" id="2.40.128.80">
    <property type="entry name" value="Cathepsin C, exclusion domain"/>
    <property type="match status" value="1"/>
</dbReference>
<keyword evidence="4" id="KW-0732">Signal</keyword>
<organism evidence="6 7">
    <name type="scientific">Giardia intestinalis (strain P15)</name>
    <name type="common">Giardia lamblia</name>
    <dbReference type="NCBI Taxonomy" id="658858"/>
    <lineage>
        <taxon>Eukaryota</taxon>
        <taxon>Metamonada</taxon>
        <taxon>Diplomonadida</taxon>
        <taxon>Hexamitidae</taxon>
        <taxon>Giardiinae</taxon>
        <taxon>Giardia</taxon>
    </lineage>
</organism>
<name>E1EWC3_GIAIA</name>
<dbReference type="FunFam" id="2.40.128.80:FF:000009">
    <property type="entry name" value="Encystation-specific protease"/>
    <property type="match status" value="1"/>
</dbReference>
<feature type="transmembrane region" description="Helical" evidence="3">
    <location>
        <begin position="485"/>
        <end position="509"/>
    </location>
</feature>
<gene>
    <name evidence="6" type="ORF">GLP15_5194</name>
</gene>
<evidence type="ECO:0000256" key="3">
    <source>
        <dbReference type="SAM" id="Phobius"/>
    </source>
</evidence>
<dbReference type="InterPro" id="IPR038765">
    <property type="entry name" value="Papain-like_cys_pep_sf"/>
</dbReference>
<dbReference type="OMA" id="YICLRIR"/>
<feature type="domain" description="Peptidase C1A papain C-terminal" evidence="5">
    <location>
        <begin position="206"/>
        <end position="450"/>
    </location>
</feature>
<dbReference type="PANTHER" id="PTHR12411">
    <property type="entry name" value="CYSTEINE PROTEASE FAMILY C1-RELATED"/>
    <property type="match status" value="1"/>
</dbReference>
<reference evidence="6 7" key="1">
    <citation type="journal article" date="2010" name="BMC Genomics">
        <title>Genome analysis and comparative genomics of a Giardia intestinalis assemblage E isolate.</title>
        <authorList>
            <person name="Jerlstrom-Hultqvist J."/>
            <person name="Franzen O."/>
            <person name="Ankarklev J."/>
            <person name="Xu F."/>
            <person name="Nohynkova E."/>
            <person name="Andersson J.O."/>
            <person name="Svard S.G."/>
            <person name="Andersson B."/>
        </authorList>
    </citation>
    <scope>NUCLEOTIDE SEQUENCE [LARGE SCALE GENOMIC DNA]</scope>
    <source>
        <strain evidence="6 7">P15</strain>
    </source>
</reference>
<proteinExistence type="inferred from homology"/>
<keyword evidence="3" id="KW-1133">Transmembrane helix</keyword>
<keyword evidence="3" id="KW-0472">Membrane</keyword>
<dbReference type="InterPro" id="IPR000668">
    <property type="entry name" value="Peptidase_C1A_C"/>
</dbReference>
<dbReference type="SMART" id="SM00645">
    <property type="entry name" value="Pept_C1"/>
    <property type="match status" value="1"/>
</dbReference>
<evidence type="ECO:0000313" key="7">
    <source>
        <dbReference type="Proteomes" id="UP000008974"/>
    </source>
</evidence>
<dbReference type="GO" id="GO:0008234">
    <property type="term" value="F:cysteine-type peptidase activity"/>
    <property type="evidence" value="ECO:0007669"/>
    <property type="project" value="InterPro"/>
</dbReference>
<dbReference type="Gene3D" id="3.90.70.10">
    <property type="entry name" value="Cysteine proteinases"/>
    <property type="match status" value="1"/>
</dbReference>
<dbReference type="SUPFAM" id="SSF75001">
    <property type="entry name" value="Dipeptidyl peptidase I (cathepsin C), exclusion domain"/>
    <property type="match status" value="1"/>
</dbReference>
<sequence length="573" mass="63803">MLLLCLFQLLTAEYLSARCFSDQYLGLWSFTIAKDRHLKSNDYVGCNLGTFPSSRVTVLNVTLMDNGVAQSQGGYTGRWTPIGNHGFELRIATDVFYIVSAFSAEIYNNTHYKVDSQCNKIHFGWRTTQGIQPLSFYCLTGSLIKPLANYDVTAHYVQRDIGPELVGKPALVSRQRPSSKNRFVGKAKIASFLNASGWNLQLGDPPPAAWSWGDVGGASFLPVAPPAAPDRACNSSYVEAALAAMMARVMIASNRTDPLGQETFLSAQHVLDCSQYGQGCAGGTPFEVGKFSEDFGILITDYYIPDDRGNCVANRARRPEVRYYFSNYGYLGSYYGNTNAQDDIIWEIYRHGPVVASVYANADWDNCDENSAEDVRYVMTEDDSTPLDDYSSGSANRSLRHFYASNTNHTVLIVGWGSDEVTGDYWLVLDYARPKRNTCDGPLRKISRGVNAYNIEAEVVVMYWAPYPDFLHPEEYFLMVRCSTIVLMAILLLIFSLISIVSIGVYICLRIRMEREHRRCISISNLETPQEVMSLIPSGQAETSADTSPVLLDDITSNCGQEESEELSMLSNP</sequence>
<dbReference type="STRING" id="658858.E1EWC3"/>
<protein>
    <submittedName>
        <fullName evidence="6">Encystation-specific protease</fullName>
    </submittedName>
</protein>